<evidence type="ECO:0000313" key="8">
    <source>
        <dbReference type="EMBL" id="NVO89263.1"/>
    </source>
</evidence>
<sequence>MQHKWLKAALFTGAVALGLVGGQLNHVSAATDADVPASMTFSQGAFAANTDGAGYMMVRQADGSLNYMISDSFKDSLGNYAYCLESERPTPIGQTGNKGSIGSDAQYRLFKYGFNNHPASDQGYWGIAGLTDQEAWYATQTVSWILAGNFSWNQIVWQASQQGDFADGIYAPYGEAAVNRVKAAATKVYNNVMNNSDTANTTMTLAAQGATDVQGYHKFTYTVQSNQAGTATLNFKNQVAGMKVVDANGNAIANNTVTIGQAFSLLIPDSTPTGDLTFDINGSIKAIVPVVYNDGAQKYQDSISLVTGVVKPLLAGNKAKWTRAAGLIKVHKVDQDGKALAGAEFTLTDDLGNKQSVTTDQTGNAQFSIFGARTYSLEETKTPAGYQGSFKQDGITLKQDGQTFEYTVKNQINKGTVKVHKVDQDGKALAGAEFTLTDNLGGKLTAVTDKNGIAQFQILANRTYTLEETKTPAGYQGSFKQTGITLTKDGQTFEYTAKNTLEKGIVKIHKVDQNGKALAGVEFTLTDNLGNKQTAVTDKDGNAQFAIVANRTYSLKETKTLAGYTGSFQKDDITLANDGQVFSYTAVNAEDVTVHTTATSDGKKSVDANKQMTIDDVVHATGLIVGKTYTVKGQLYDQATGKALLINGKPVTGETTFVAKASVQDVTVHFAFDGSELGGHDVVVFEDLYLGNKKIASHADLNDKDQTVHVTTPKTPETPTTPVTPVTPSTPSTPAPKPVAYQAKMPQTGDAHDNVLAALGVALVALVSGFAGFKIYKKRQA</sequence>
<evidence type="ECO:0000313" key="9">
    <source>
        <dbReference type="Proteomes" id="UP000542889"/>
    </source>
</evidence>
<dbReference type="Gene3D" id="2.60.40.3930">
    <property type="match status" value="1"/>
</dbReference>
<feature type="domain" description="T-Q ester bond containing" evidence="7">
    <location>
        <begin position="593"/>
        <end position="710"/>
    </location>
</feature>
<feature type="domain" description="SpaA-like prealbumin fold" evidence="6">
    <location>
        <begin position="415"/>
        <end position="500"/>
    </location>
</feature>
<evidence type="ECO:0000256" key="1">
    <source>
        <dbReference type="ARBA" id="ARBA00007257"/>
    </source>
</evidence>
<dbReference type="InterPro" id="IPR041100">
    <property type="entry name" value="TQ"/>
</dbReference>
<dbReference type="AlphaFoldDB" id="A0A7Y7QJ70"/>
<keyword evidence="5" id="KW-0812">Transmembrane</keyword>
<dbReference type="RefSeq" id="WP_176818545.1">
    <property type="nucleotide sequence ID" value="NZ_JABXWP010000023.1"/>
</dbReference>
<dbReference type="Proteomes" id="UP000542889">
    <property type="component" value="Unassembled WGS sequence"/>
</dbReference>
<feature type="region of interest" description="Disordered" evidence="4">
    <location>
        <begin position="704"/>
        <end position="737"/>
    </location>
</feature>
<name>A0A7Y7QJ70_LACRH</name>
<comment type="similarity">
    <text evidence="1">Belongs to the serine-aspartate repeat-containing protein (SDr) family.</text>
</comment>
<dbReference type="NCBIfam" id="TIGR01167">
    <property type="entry name" value="LPXTG_anchor"/>
    <property type="match status" value="1"/>
</dbReference>
<dbReference type="NCBIfam" id="NF033903">
    <property type="entry name" value="VaFE_rpt"/>
    <property type="match status" value="1"/>
</dbReference>
<dbReference type="Pfam" id="PF18202">
    <property type="entry name" value="TQ"/>
    <property type="match status" value="1"/>
</dbReference>
<comment type="caution">
    <text evidence="8">The sequence shown here is derived from an EMBL/GenBank/DDBJ whole genome shotgun (WGS) entry which is preliminary data.</text>
</comment>
<keyword evidence="5" id="KW-0472">Membrane</keyword>
<dbReference type="PANTHER" id="PTHR36108">
    <property type="entry name" value="COLOSSIN-B-RELATED"/>
    <property type="match status" value="1"/>
</dbReference>
<feature type="domain" description="SpaA-like prealbumin fold" evidence="6">
    <location>
        <begin position="505"/>
        <end position="588"/>
    </location>
</feature>
<feature type="domain" description="SpaA-like prealbumin fold" evidence="6">
    <location>
        <begin position="328"/>
        <end position="411"/>
    </location>
</feature>
<protein>
    <submittedName>
        <fullName evidence="8">VaFE repeat-containing surface-anchored protein</fullName>
    </submittedName>
</protein>
<evidence type="ECO:0000256" key="3">
    <source>
        <dbReference type="ARBA" id="ARBA00022729"/>
    </source>
</evidence>
<dbReference type="InterPro" id="IPR013783">
    <property type="entry name" value="Ig-like_fold"/>
</dbReference>
<dbReference type="EMBL" id="JABXWP010000023">
    <property type="protein sequence ID" value="NVO89263.1"/>
    <property type="molecule type" value="Genomic_DNA"/>
</dbReference>
<evidence type="ECO:0000259" key="7">
    <source>
        <dbReference type="Pfam" id="PF18202"/>
    </source>
</evidence>
<dbReference type="SUPFAM" id="SSF49478">
    <property type="entry name" value="Cna protein B-type domain"/>
    <property type="match status" value="3"/>
</dbReference>
<evidence type="ECO:0000256" key="5">
    <source>
        <dbReference type="SAM" id="Phobius"/>
    </source>
</evidence>
<dbReference type="Gene3D" id="2.60.40.10">
    <property type="entry name" value="Immunoglobulins"/>
    <property type="match status" value="3"/>
</dbReference>
<keyword evidence="3" id="KW-0732">Signal</keyword>
<evidence type="ECO:0000259" key="6">
    <source>
        <dbReference type="Pfam" id="PF17802"/>
    </source>
</evidence>
<reference evidence="8 9" key="1">
    <citation type="submission" date="2020-06" db="EMBL/GenBank/DDBJ databases">
        <title>Lactobacillus rhamnosus QC,genome.</title>
        <authorList>
            <person name="Yi H."/>
            <person name="Jin M."/>
        </authorList>
    </citation>
    <scope>NUCLEOTIDE SEQUENCE [LARGE SCALE GENOMIC DNA]</scope>
    <source>
        <strain evidence="8 9">QC</strain>
    </source>
</reference>
<keyword evidence="2" id="KW-0964">Secreted</keyword>
<accession>A0A7Y7QJ70</accession>
<feature type="transmembrane region" description="Helical" evidence="5">
    <location>
        <begin position="755"/>
        <end position="776"/>
    </location>
</feature>
<gene>
    <name evidence="8" type="ORF">HWN39_12340</name>
</gene>
<feature type="compositionally biased region" description="Low complexity" evidence="4">
    <location>
        <begin position="710"/>
        <end position="730"/>
    </location>
</feature>
<dbReference type="PANTHER" id="PTHR36108:SF13">
    <property type="entry name" value="COLOSSIN-B-RELATED"/>
    <property type="match status" value="1"/>
</dbReference>
<evidence type="ECO:0000256" key="2">
    <source>
        <dbReference type="ARBA" id="ARBA00022525"/>
    </source>
</evidence>
<keyword evidence="5" id="KW-1133">Transmembrane helix</keyword>
<organism evidence="8 9">
    <name type="scientific">Lacticaseibacillus rhamnosus</name>
    <name type="common">Lactobacillus rhamnosus</name>
    <dbReference type="NCBI Taxonomy" id="47715"/>
    <lineage>
        <taxon>Bacteria</taxon>
        <taxon>Bacillati</taxon>
        <taxon>Bacillota</taxon>
        <taxon>Bacilli</taxon>
        <taxon>Lactobacillales</taxon>
        <taxon>Lactobacillaceae</taxon>
        <taxon>Lacticaseibacillus</taxon>
    </lineage>
</organism>
<dbReference type="Pfam" id="PF17802">
    <property type="entry name" value="SpaA"/>
    <property type="match status" value="3"/>
</dbReference>
<proteinExistence type="inferred from homology"/>
<dbReference type="InterPro" id="IPR041033">
    <property type="entry name" value="SpaA_PFL_dom_1"/>
</dbReference>
<evidence type="ECO:0000256" key="4">
    <source>
        <dbReference type="SAM" id="MobiDB-lite"/>
    </source>
</evidence>